<dbReference type="InterPro" id="IPR050754">
    <property type="entry name" value="FKBP4/5/8-like"/>
</dbReference>
<dbReference type="SUPFAM" id="SSF54534">
    <property type="entry name" value="FKBP-like"/>
    <property type="match status" value="3"/>
</dbReference>
<keyword evidence="3" id="KW-0677">Repeat</keyword>
<gene>
    <name evidence="10" type="ORF">QBZ16_000397</name>
</gene>
<dbReference type="Gene3D" id="3.10.50.40">
    <property type="match status" value="3"/>
</dbReference>
<evidence type="ECO:0000313" key="11">
    <source>
        <dbReference type="Proteomes" id="UP001255856"/>
    </source>
</evidence>
<keyword evidence="5 7" id="KW-0697">Rotamase</keyword>
<dbReference type="EC" id="5.2.1.8" evidence="2 7"/>
<dbReference type="PANTHER" id="PTHR46512">
    <property type="entry name" value="PEPTIDYLPROLYL ISOMERASE"/>
    <property type="match status" value="1"/>
</dbReference>
<evidence type="ECO:0000256" key="3">
    <source>
        <dbReference type="ARBA" id="ARBA00022737"/>
    </source>
</evidence>
<feature type="domain" description="PPIase FKBP-type" evidence="9">
    <location>
        <begin position="55"/>
        <end position="144"/>
    </location>
</feature>
<dbReference type="PANTHER" id="PTHR46512:SF9">
    <property type="entry name" value="PEPTIDYLPROLYL ISOMERASE"/>
    <property type="match status" value="1"/>
</dbReference>
<evidence type="ECO:0000256" key="1">
    <source>
        <dbReference type="ARBA" id="ARBA00000971"/>
    </source>
</evidence>
<evidence type="ECO:0000256" key="5">
    <source>
        <dbReference type="ARBA" id="ARBA00023110"/>
    </source>
</evidence>
<dbReference type="EMBL" id="JASFZW010000001">
    <property type="protein sequence ID" value="KAK2080544.1"/>
    <property type="molecule type" value="Genomic_DNA"/>
</dbReference>
<feature type="domain" description="PPIase FKBP-type" evidence="9">
    <location>
        <begin position="269"/>
        <end position="358"/>
    </location>
</feature>
<evidence type="ECO:0000256" key="4">
    <source>
        <dbReference type="ARBA" id="ARBA00022803"/>
    </source>
</evidence>
<accession>A0AAD9IND0</accession>
<name>A0AAD9IND0_PROWI</name>
<dbReference type="FunFam" id="3.10.50.40:FF:000025">
    <property type="entry name" value="Peptidylprolyl isomerase"/>
    <property type="match status" value="1"/>
</dbReference>
<keyword evidence="11" id="KW-1185">Reference proteome</keyword>
<keyword evidence="6 7" id="KW-0413">Isomerase</keyword>
<evidence type="ECO:0000313" key="10">
    <source>
        <dbReference type="EMBL" id="KAK2080544.1"/>
    </source>
</evidence>
<evidence type="ECO:0000256" key="2">
    <source>
        <dbReference type="ARBA" id="ARBA00013194"/>
    </source>
</evidence>
<reference evidence="10" key="1">
    <citation type="submission" date="2021-01" db="EMBL/GenBank/DDBJ databases">
        <authorList>
            <person name="Eckstrom K.M.E."/>
        </authorList>
    </citation>
    <scope>NUCLEOTIDE SEQUENCE</scope>
    <source>
        <strain evidence="10">UVCC 0001</strain>
    </source>
</reference>
<dbReference type="SMART" id="SM00028">
    <property type="entry name" value="TPR"/>
    <property type="match status" value="2"/>
</dbReference>
<dbReference type="InterPro" id="IPR011990">
    <property type="entry name" value="TPR-like_helical_dom_sf"/>
</dbReference>
<feature type="region of interest" description="Disordered" evidence="8">
    <location>
        <begin position="527"/>
        <end position="558"/>
    </location>
</feature>
<dbReference type="PROSITE" id="PS50059">
    <property type="entry name" value="FKBP_PPIASE"/>
    <property type="match status" value="2"/>
</dbReference>
<keyword evidence="4" id="KW-0802">TPR repeat</keyword>
<dbReference type="SUPFAM" id="SSF48452">
    <property type="entry name" value="TPR-like"/>
    <property type="match status" value="1"/>
</dbReference>
<dbReference type="GO" id="GO:0003755">
    <property type="term" value="F:peptidyl-prolyl cis-trans isomerase activity"/>
    <property type="evidence" value="ECO:0007669"/>
    <property type="project" value="UniProtKB-KW"/>
</dbReference>
<evidence type="ECO:0000259" key="9">
    <source>
        <dbReference type="PROSITE" id="PS50059"/>
    </source>
</evidence>
<dbReference type="InterPro" id="IPR046357">
    <property type="entry name" value="PPIase_dom_sf"/>
</dbReference>
<feature type="compositionally biased region" description="Basic and acidic residues" evidence="8">
    <location>
        <begin position="527"/>
        <end position="548"/>
    </location>
</feature>
<protein>
    <recommendedName>
        <fullName evidence="2 7">peptidylprolyl isomerase</fullName>
        <ecNumber evidence="2 7">5.2.1.8</ecNumber>
    </recommendedName>
</protein>
<comment type="caution">
    <text evidence="10">The sequence shown here is derived from an EMBL/GenBank/DDBJ whole genome shotgun (WGS) entry which is preliminary data.</text>
</comment>
<dbReference type="InterPro" id="IPR001179">
    <property type="entry name" value="PPIase_FKBP_dom"/>
</dbReference>
<proteinExistence type="predicted"/>
<sequence>MSDNEFDKPVDADLELEEELAQVDEVGKEVAITDDGGVKKIITKLGTGWDVPESGDQVTVHYVGTLDSDGSKFDSSRDRDEPFTFKLGQGQVIKGWDASVATMKKGEQATVIIRGDYAYGAAGSPPKIPADATLRFDIELLSWRSSKDLMGDGGIIKTVAEEGDGWQQPGRDDELEVEYAVTAGDRQVYASEGAATLALARVEEDPSSAPPYFCRALAEALPKMKKGERVSLRVRADYGPRELDGDVTISARLVDWKKATDEWKTPRDGATVSLALVGRVAGSDKEFIRYERDAPLSCEVGGDALPEGLEQAVMKMKSGERCVVFVPAASGYGAEGDAALGVPGGADLEYEVTLLSLDNPKDTWELSHAEQVEVAARRKERGNASWKAGRVARAVRQWTSAEEGIKYDKEFDADAKAAARTLKKSLLLNLAAAHLKLADYGAARKAADEVLAQDSLNAKALYRRAQASMGLGDYVEAEVDIKAGLSLEPADRDFLALKRRLKVQSAAVAKKEAKMFGRMFARMAQEDAGKAEDKAAGEEDKAEERAAEAETAEAPVSA</sequence>
<organism evidence="10 11">
    <name type="scientific">Prototheca wickerhamii</name>
    <dbReference type="NCBI Taxonomy" id="3111"/>
    <lineage>
        <taxon>Eukaryota</taxon>
        <taxon>Viridiplantae</taxon>
        <taxon>Chlorophyta</taxon>
        <taxon>core chlorophytes</taxon>
        <taxon>Trebouxiophyceae</taxon>
        <taxon>Chlorellales</taxon>
        <taxon>Chlorellaceae</taxon>
        <taxon>Prototheca</taxon>
    </lineage>
</organism>
<evidence type="ECO:0000256" key="6">
    <source>
        <dbReference type="ARBA" id="ARBA00023235"/>
    </source>
</evidence>
<dbReference type="Gene3D" id="1.25.40.10">
    <property type="entry name" value="Tetratricopeptide repeat domain"/>
    <property type="match status" value="1"/>
</dbReference>
<evidence type="ECO:0000256" key="7">
    <source>
        <dbReference type="PROSITE-ProRule" id="PRU00277"/>
    </source>
</evidence>
<evidence type="ECO:0000256" key="8">
    <source>
        <dbReference type="SAM" id="MobiDB-lite"/>
    </source>
</evidence>
<dbReference type="AlphaFoldDB" id="A0AAD9IND0"/>
<dbReference type="Pfam" id="PF00254">
    <property type="entry name" value="FKBP_C"/>
    <property type="match status" value="2"/>
</dbReference>
<comment type="catalytic activity">
    <reaction evidence="1 7">
        <text>[protein]-peptidylproline (omega=180) = [protein]-peptidylproline (omega=0)</text>
        <dbReference type="Rhea" id="RHEA:16237"/>
        <dbReference type="Rhea" id="RHEA-COMP:10747"/>
        <dbReference type="Rhea" id="RHEA-COMP:10748"/>
        <dbReference type="ChEBI" id="CHEBI:83833"/>
        <dbReference type="ChEBI" id="CHEBI:83834"/>
        <dbReference type="EC" id="5.2.1.8"/>
    </reaction>
</comment>
<dbReference type="Proteomes" id="UP001255856">
    <property type="component" value="Unassembled WGS sequence"/>
</dbReference>
<dbReference type="InterPro" id="IPR019734">
    <property type="entry name" value="TPR_rpt"/>
</dbReference>